<feature type="compositionally biased region" description="Acidic residues" evidence="1">
    <location>
        <begin position="20"/>
        <end position="37"/>
    </location>
</feature>
<keyword evidence="2" id="KW-0812">Transmembrane</keyword>
<organism evidence="3 4">
    <name type="scientific">Protopolystoma xenopodis</name>
    <dbReference type="NCBI Taxonomy" id="117903"/>
    <lineage>
        <taxon>Eukaryota</taxon>
        <taxon>Metazoa</taxon>
        <taxon>Spiralia</taxon>
        <taxon>Lophotrochozoa</taxon>
        <taxon>Platyhelminthes</taxon>
        <taxon>Monogenea</taxon>
        <taxon>Polyopisthocotylea</taxon>
        <taxon>Polystomatidea</taxon>
        <taxon>Polystomatidae</taxon>
        <taxon>Protopolystoma</taxon>
    </lineage>
</organism>
<keyword evidence="2" id="KW-0472">Membrane</keyword>
<dbReference type="Proteomes" id="UP000784294">
    <property type="component" value="Unassembled WGS sequence"/>
</dbReference>
<evidence type="ECO:0000313" key="3">
    <source>
        <dbReference type="EMBL" id="VEL44408.1"/>
    </source>
</evidence>
<evidence type="ECO:0000256" key="1">
    <source>
        <dbReference type="SAM" id="MobiDB-lite"/>
    </source>
</evidence>
<proteinExistence type="predicted"/>
<gene>
    <name evidence="3" type="ORF">PXEA_LOCUS37848</name>
</gene>
<name>A0A448XT70_9PLAT</name>
<keyword evidence="2" id="KW-1133">Transmembrane helix</keyword>
<keyword evidence="4" id="KW-1185">Reference proteome</keyword>
<evidence type="ECO:0000256" key="2">
    <source>
        <dbReference type="SAM" id="Phobius"/>
    </source>
</evidence>
<dbReference type="EMBL" id="CAAALY010298128">
    <property type="protein sequence ID" value="VEL44408.1"/>
    <property type="molecule type" value="Genomic_DNA"/>
</dbReference>
<feature type="region of interest" description="Disordered" evidence="1">
    <location>
        <begin position="8"/>
        <end position="41"/>
    </location>
</feature>
<feature type="transmembrane region" description="Helical" evidence="2">
    <location>
        <begin position="129"/>
        <end position="151"/>
    </location>
</feature>
<reference evidence="3" key="1">
    <citation type="submission" date="2018-11" db="EMBL/GenBank/DDBJ databases">
        <authorList>
            <consortium name="Pathogen Informatics"/>
        </authorList>
    </citation>
    <scope>NUCLEOTIDE SEQUENCE</scope>
</reference>
<sequence length="157" mass="18791">MWLLEEYEEANEAKQKETPAAEEEWEEEWEEEEEEDGLSQVERRYRRQRRGKAKWRGNMSRPRRTNERLSVWSPSRTSWYQILCLVMEAQIELFNWPNSSKASASVRQLTYWRGRHFVARVELYQDTTFLMTITMAAFYLPSLLVGVYLVATTSHCL</sequence>
<accession>A0A448XT70</accession>
<evidence type="ECO:0000313" key="4">
    <source>
        <dbReference type="Proteomes" id="UP000784294"/>
    </source>
</evidence>
<comment type="caution">
    <text evidence="3">The sequence shown here is derived from an EMBL/GenBank/DDBJ whole genome shotgun (WGS) entry which is preliminary data.</text>
</comment>
<protein>
    <submittedName>
        <fullName evidence="3">Uncharacterized protein</fullName>
    </submittedName>
</protein>
<dbReference type="AlphaFoldDB" id="A0A448XT70"/>